<reference evidence="2" key="1">
    <citation type="journal article" date="2020" name="Phytopathology">
        <title>Genome Sequence Resources of Colletotrichum truncatum, C. plurivorum, C. musicola, and C. sojae: Four Species Pathogenic to Soybean (Glycine max).</title>
        <authorList>
            <person name="Rogerio F."/>
            <person name="Boufleur T.R."/>
            <person name="Ciampi-Guillardi M."/>
            <person name="Sukno S.A."/>
            <person name="Thon M.R."/>
            <person name="Massola Junior N.S."/>
            <person name="Baroncelli R."/>
        </authorList>
    </citation>
    <scope>NUCLEOTIDE SEQUENCE</scope>
    <source>
        <strain evidence="2">LFN0074</strain>
    </source>
</reference>
<evidence type="ECO:0000313" key="2">
    <source>
        <dbReference type="EMBL" id="KAF6808278.1"/>
    </source>
</evidence>
<organism evidence="2 3">
    <name type="scientific">Colletotrichum musicola</name>
    <dbReference type="NCBI Taxonomy" id="2175873"/>
    <lineage>
        <taxon>Eukaryota</taxon>
        <taxon>Fungi</taxon>
        <taxon>Dikarya</taxon>
        <taxon>Ascomycota</taxon>
        <taxon>Pezizomycotina</taxon>
        <taxon>Sordariomycetes</taxon>
        <taxon>Hypocreomycetidae</taxon>
        <taxon>Glomerellales</taxon>
        <taxon>Glomerellaceae</taxon>
        <taxon>Colletotrichum</taxon>
        <taxon>Colletotrichum orchidearum species complex</taxon>
    </lineage>
</organism>
<dbReference type="AlphaFoldDB" id="A0A8H6MU10"/>
<dbReference type="OrthoDB" id="4508730at2759"/>
<accession>A0A8H6MU10</accession>
<feature type="region of interest" description="Disordered" evidence="1">
    <location>
        <begin position="338"/>
        <end position="365"/>
    </location>
</feature>
<gene>
    <name evidence="2" type="ORF">CMUS01_13935</name>
</gene>
<proteinExistence type="predicted"/>
<name>A0A8H6MU10_9PEZI</name>
<keyword evidence="3" id="KW-1185">Reference proteome</keyword>
<dbReference type="Proteomes" id="UP000639643">
    <property type="component" value="Unassembled WGS sequence"/>
</dbReference>
<dbReference type="EMBL" id="WIGM01000937">
    <property type="protein sequence ID" value="KAF6808278.1"/>
    <property type="molecule type" value="Genomic_DNA"/>
</dbReference>
<evidence type="ECO:0000256" key="1">
    <source>
        <dbReference type="SAM" id="MobiDB-lite"/>
    </source>
</evidence>
<feature type="compositionally biased region" description="Basic residues" evidence="1">
    <location>
        <begin position="354"/>
        <end position="365"/>
    </location>
</feature>
<feature type="compositionally biased region" description="Low complexity" evidence="1">
    <location>
        <begin position="344"/>
        <end position="353"/>
    </location>
</feature>
<comment type="caution">
    <text evidence="2">The sequence shown here is derived from an EMBL/GenBank/DDBJ whole genome shotgun (WGS) entry which is preliminary data.</text>
</comment>
<sequence>MGRPRTITELPAWYHRVRKLVEYWDCDVQSHHFDEDISDLECDVEWDDRDCDCETKECAHDCKCEEKDCEHACKCEELPVEVCENDECNCTAVGCWHDEEIIRDDESERSYNGPEKERYYELKEIRCQRKRDRRDTARGEASTVRRAIAHDRKKEDEVRAAYEALKKAKIEGETLHMDSLAHKRFHLHAAKHTEWLGYDPPSRSIDFVPLRVTDVEGLERPAEMVNDKRLVQGQIYLDPDAGGDVGPFRMPARLRRKKYVLPAYCDEDGSKKKVTVQFVSNDHLILRISRDVVTSTWGWNRHRPAPETTPEVFEFMGISDGEKERSFRESLEKRLGTIRSCNGPVEPVEPVVPKSRRRRQRQKRN</sequence>
<protein>
    <submittedName>
        <fullName evidence="2">Uncharacterized protein</fullName>
    </submittedName>
</protein>
<evidence type="ECO:0000313" key="3">
    <source>
        <dbReference type="Proteomes" id="UP000639643"/>
    </source>
</evidence>